<evidence type="ECO:0000256" key="1">
    <source>
        <dbReference type="SAM" id="MobiDB-lite"/>
    </source>
</evidence>
<dbReference type="AlphaFoldDB" id="A0A914HKE4"/>
<evidence type="ECO:0000313" key="3">
    <source>
        <dbReference type="WBParaSite" id="Gr19_v10_g1768.t1"/>
    </source>
</evidence>
<name>A0A914HKE4_GLORO</name>
<sequence length="69" mass="7747">MALAAPSSPYERTSDDETDSSGNSETDVIATNAQIQLVNKAKNRTQMRDLQRCLRFVAYSRKAQNQIKL</sequence>
<dbReference type="WBParaSite" id="Gr19_v10_g1768.t1">
    <property type="protein sequence ID" value="Gr19_v10_g1768.t1"/>
    <property type="gene ID" value="Gr19_v10_g1768"/>
</dbReference>
<feature type="region of interest" description="Disordered" evidence="1">
    <location>
        <begin position="1"/>
        <end position="28"/>
    </location>
</feature>
<protein>
    <submittedName>
        <fullName evidence="3">Uncharacterized protein</fullName>
    </submittedName>
</protein>
<organism evidence="2 3">
    <name type="scientific">Globodera rostochiensis</name>
    <name type="common">Golden nematode worm</name>
    <name type="synonym">Heterodera rostochiensis</name>
    <dbReference type="NCBI Taxonomy" id="31243"/>
    <lineage>
        <taxon>Eukaryota</taxon>
        <taxon>Metazoa</taxon>
        <taxon>Ecdysozoa</taxon>
        <taxon>Nematoda</taxon>
        <taxon>Chromadorea</taxon>
        <taxon>Rhabditida</taxon>
        <taxon>Tylenchina</taxon>
        <taxon>Tylenchomorpha</taxon>
        <taxon>Tylenchoidea</taxon>
        <taxon>Heteroderidae</taxon>
        <taxon>Heteroderinae</taxon>
        <taxon>Globodera</taxon>
    </lineage>
</organism>
<evidence type="ECO:0000313" key="2">
    <source>
        <dbReference type="Proteomes" id="UP000887572"/>
    </source>
</evidence>
<proteinExistence type="predicted"/>
<keyword evidence="2" id="KW-1185">Reference proteome</keyword>
<reference evidence="3" key="1">
    <citation type="submission" date="2022-11" db="UniProtKB">
        <authorList>
            <consortium name="WormBaseParasite"/>
        </authorList>
    </citation>
    <scope>IDENTIFICATION</scope>
</reference>
<accession>A0A914HKE4</accession>
<dbReference type="Proteomes" id="UP000887572">
    <property type="component" value="Unplaced"/>
</dbReference>